<dbReference type="AlphaFoldDB" id="A0A6P3FHL5"/>
<dbReference type="InParanoid" id="A0A6P3FHL5"/>
<reference evidence="3" key="1">
    <citation type="submission" date="2025-08" db="UniProtKB">
        <authorList>
            <consortium name="RefSeq"/>
        </authorList>
    </citation>
    <scope>IDENTIFICATION</scope>
</reference>
<organism evidence="2 3">
    <name type="scientific">Octodon degus</name>
    <name type="common">Degu</name>
    <name type="synonym">Sciurus degus</name>
    <dbReference type="NCBI Taxonomy" id="10160"/>
    <lineage>
        <taxon>Eukaryota</taxon>
        <taxon>Metazoa</taxon>
        <taxon>Chordata</taxon>
        <taxon>Craniata</taxon>
        <taxon>Vertebrata</taxon>
        <taxon>Euteleostomi</taxon>
        <taxon>Mammalia</taxon>
        <taxon>Eutheria</taxon>
        <taxon>Euarchontoglires</taxon>
        <taxon>Glires</taxon>
        <taxon>Rodentia</taxon>
        <taxon>Hystricomorpha</taxon>
        <taxon>Octodontidae</taxon>
        <taxon>Octodon</taxon>
    </lineage>
</organism>
<sequence length="116" mass="12482">MHFAKKHNKKGFQKMQANNAKVMNACTKAIKAFVKPKEVKLKITPKVVNYKLTRLAYIAHPKLGKHICDCIANCCRSCQPKAQAPAKAQSPASDPAKAQAPVSAPARSQSSASAPV</sequence>
<evidence type="ECO:0000256" key="1">
    <source>
        <dbReference type="SAM" id="MobiDB-lite"/>
    </source>
</evidence>
<dbReference type="RefSeq" id="XP_004647351.1">
    <property type="nucleotide sequence ID" value="XM_004647294.1"/>
</dbReference>
<evidence type="ECO:0000313" key="2">
    <source>
        <dbReference type="Proteomes" id="UP000515203"/>
    </source>
</evidence>
<protein>
    <submittedName>
        <fullName evidence="3">60S ribosomal protein L29-like</fullName>
    </submittedName>
</protein>
<dbReference type="OrthoDB" id="9634190at2759"/>
<dbReference type="Proteomes" id="UP000515203">
    <property type="component" value="Unplaced"/>
</dbReference>
<proteinExistence type="predicted"/>
<name>A0A6P3FHL5_OCTDE</name>
<evidence type="ECO:0000313" key="3">
    <source>
        <dbReference type="RefSeq" id="XP_004647351.1"/>
    </source>
</evidence>
<feature type="region of interest" description="Disordered" evidence="1">
    <location>
        <begin position="85"/>
        <end position="116"/>
    </location>
</feature>
<keyword evidence="2" id="KW-1185">Reference proteome</keyword>
<dbReference type="GeneID" id="101585322"/>
<gene>
    <name evidence="3" type="primary">LOC101585322</name>
</gene>
<accession>A0A6P3FHL5</accession>